<gene>
    <name evidence="2" type="ORF">BN1224_DC9_BS_00690</name>
</gene>
<dbReference type="AlphaFoldDB" id="A0A0F7WST0"/>
<organism evidence="2">
    <name type="scientific">Chlamydia pneumoniae</name>
    <name type="common">Chlamydophila pneumoniae</name>
    <dbReference type="NCBI Taxonomy" id="83558"/>
    <lineage>
        <taxon>Bacteria</taxon>
        <taxon>Pseudomonadati</taxon>
        <taxon>Chlamydiota</taxon>
        <taxon>Chlamydiia</taxon>
        <taxon>Chlamydiales</taxon>
        <taxon>Chlamydiaceae</taxon>
        <taxon>Chlamydia/Chlamydophila group</taxon>
        <taxon>Chlamydia</taxon>
    </lineage>
</organism>
<sequence>MAVGGVGGSRSPSPIPPNRRNSEDGKVSPKDNLGEHTVSSSDSSLASQGPTIEERKAQLGGTDKIPLPSVKEPGDSQTSGRSGVLQRIWKGVKGVFKKTPQARPEVSSPRLPSHVQHGQRLPGLEGFRDRIQKRSENPEADLGKMKRSYSDGDLDRVGHDSNEDSTEDSRSEGGEPSSKSSSFLSGVRGAVSKVHGALGDIKGKFQRSASEDDLTTQGEDSAGDTVKERRSEEAEASSKSSSFLSGVRGAASTVQGALGDAKEKVSAFGEQAAGAIRSAPGNIRTRFQRSSSEGDLSNVNKAAKHLRKALENLEKVAPEQVSPEVASGVQSLLARMEQLTHQEPPTVEDLITFVESNVGSDSVEYASIVPQDGSQAPAETAEAPETGGVEGSAAQGAWKALRDFVVSIFQAVASFFRAIASRLSSARRESAVDDLASESNTQWFVEQEGVSNPSAAPSLSFAEEIARRAAEMSNRNAQSLEKLESGNVTDPVIQQGLGLARSFAPEGQ</sequence>
<feature type="compositionally biased region" description="Low complexity" evidence="1">
    <location>
        <begin position="174"/>
        <end position="189"/>
    </location>
</feature>
<name>A0A0F7WST0_CHLPN</name>
<evidence type="ECO:0000256" key="1">
    <source>
        <dbReference type="SAM" id="MobiDB-lite"/>
    </source>
</evidence>
<feature type="compositionally biased region" description="Basic and acidic residues" evidence="1">
    <location>
        <begin position="20"/>
        <end position="34"/>
    </location>
</feature>
<dbReference type="EMBL" id="LN847049">
    <property type="protein sequence ID" value="CRI42586.1"/>
    <property type="molecule type" value="Genomic_DNA"/>
</dbReference>
<reference evidence="2" key="1">
    <citation type="submission" date="2015-05" db="EMBL/GenBank/DDBJ databases">
        <authorList>
            <person name="Rattei Thomas"/>
        </authorList>
    </citation>
    <scope>NUCLEOTIDE SEQUENCE</scope>
    <source>
        <strain evidence="2">DC9</strain>
    </source>
</reference>
<accession>A0A0F7WST0</accession>
<feature type="compositionally biased region" description="Polar residues" evidence="1">
    <location>
        <begin position="37"/>
        <end position="50"/>
    </location>
</feature>
<feature type="region of interest" description="Disordered" evidence="1">
    <location>
        <begin position="1"/>
        <end position="252"/>
    </location>
</feature>
<evidence type="ECO:0000313" key="2">
    <source>
        <dbReference type="EMBL" id="CRI42586.1"/>
    </source>
</evidence>
<feature type="compositionally biased region" description="Basic and acidic residues" evidence="1">
    <location>
        <begin position="126"/>
        <end position="173"/>
    </location>
</feature>
<proteinExistence type="predicted"/>
<protein>
    <submittedName>
        <fullName evidence="2">Uncharacterized protein</fullName>
    </submittedName>
</protein>